<dbReference type="AlphaFoldDB" id="C5FIM2"/>
<dbReference type="GeneID" id="9229231"/>
<dbReference type="Proteomes" id="UP000002035">
    <property type="component" value="Unassembled WGS sequence"/>
</dbReference>
<name>C5FIM2_ARTOC</name>
<accession>C5FIM2</accession>
<keyword evidence="3" id="KW-1185">Reference proteome</keyword>
<dbReference type="STRING" id="554155.C5FIM2"/>
<dbReference type="VEuPathDB" id="FungiDB:MCYG_02110"/>
<dbReference type="EMBL" id="DS995702">
    <property type="protein sequence ID" value="EEQ29291.1"/>
    <property type="molecule type" value="Genomic_DNA"/>
</dbReference>
<gene>
    <name evidence="2" type="ORF">MCYG_02110</name>
</gene>
<organism evidence="2 3">
    <name type="scientific">Arthroderma otae (strain ATCC MYA-4605 / CBS 113480)</name>
    <name type="common">Microsporum canis</name>
    <dbReference type="NCBI Taxonomy" id="554155"/>
    <lineage>
        <taxon>Eukaryota</taxon>
        <taxon>Fungi</taxon>
        <taxon>Dikarya</taxon>
        <taxon>Ascomycota</taxon>
        <taxon>Pezizomycotina</taxon>
        <taxon>Eurotiomycetes</taxon>
        <taxon>Eurotiomycetidae</taxon>
        <taxon>Onygenales</taxon>
        <taxon>Arthrodermataceae</taxon>
        <taxon>Microsporum</taxon>
    </lineage>
</organism>
<feature type="region of interest" description="Disordered" evidence="1">
    <location>
        <begin position="190"/>
        <end position="243"/>
    </location>
</feature>
<dbReference type="OrthoDB" id="2565191at2759"/>
<dbReference type="GO" id="GO:0006360">
    <property type="term" value="P:transcription by RNA polymerase I"/>
    <property type="evidence" value="ECO:0007669"/>
    <property type="project" value="InterPro"/>
</dbReference>
<proteinExistence type="predicted"/>
<evidence type="ECO:0000256" key="1">
    <source>
        <dbReference type="SAM" id="MobiDB-lite"/>
    </source>
</evidence>
<sequence>MDEGMEVEPVEQGEVMGANLRKGPKFRHANVYDAVAGRIATDKSLNKSSSLANDYSGISSTRIFPAVAPEEVLFRKQNAPIRYMENDIYFANENIPDDQPLPDSDLLKAIHTYTSDLYANRTVDCGRSAWRSMDETALIALGFLLEEAAVEALEETGDMALVEGEVASDYESAAEVSSVRSRQTSVSAFSTRSRVDGYSSGGFDGDTPKLAHRQRNRKRRRLNSLSATQPGSERSISQSPAAS</sequence>
<feature type="compositionally biased region" description="Polar residues" evidence="1">
    <location>
        <begin position="223"/>
        <end position="243"/>
    </location>
</feature>
<protein>
    <submittedName>
        <fullName evidence="2">Uncharacterized protein</fullName>
    </submittedName>
</protein>
<dbReference type="HOGENOM" id="CLU_066274_1_0_1"/>
<dbReference type="OMA" id="YRHANVY"/>
<reference evidence="3" key="1">
    <citation type="journal article" date="2012" name="MBio">
        <title>Comparative genome analysis of Trichophyton rubrum and related dermatophytes reveals candidate genes involved in infection.</title>
        <authorList>
            <person name="Martinez D.A."/>
            <person name="Oliver B.G."/>
            <person name="Graeser Y."/>
            <person name="Goldberg J.M."/>
            <person name="Li W."/>
            <person name="Martinez-Rossi N.M."/>
            <person name="Monod M."/>
            <person name="Shelest E."/>
            <person name="Barton R.C."/>
            <person name="Birch E."/>
            <person name="Brakhage A.A."/>
            <person name="Chen Z."/>
            <person name="Gurr S.J."/>
            <person name="Heiman D."/>
            <person name="Heitman J."/>
            <person name="Kosti I."/>
            <person name="Rossi A."/>
            <person name="Saif S."/>
            <person name="Samalova M."/>
            <person name="Saunders C.W."/>
            <person name="Shea T."/>
            <person name="Summerbell R.C."/>
            <person name="Xu J."/>
            <person name="Young S."/>
            <person name="Zeng Q."/>
            <person name="Birren B.W."/>
            <person name="Cuomo C.A."/>
            <person name="White T.C."/>
        </authorList>
    </citation>
    <scope>NUCLEOTIDE SEQUENCE [LARGE SCALE GENOMIC DNA]</scope>
    <source>
        <strain evidence="3">ATCC MYA-4605 / CBS 113480</strain>
    </source>
</reference>
<evidence type="ECO:0000313" key="2">
    <source>
        <dbReference type="EMBL" id="EEQ29291.1"/>
    </source>
</evidence>
<dbReference type="InterPro" id="IPR022793">
    <property type="entry name" value="Rrn10"/>
</dbReference>
<feature type="compositionally biased region" description="Basic residues" evidence="1">
    <location>
        <begin position="210"/>
        <end position="222"/>
    </location>
</feature>
<dbReference type="eggNOG" id="ENOG502S1BQ">
    <property type="taxonomic scope" value="Eukaryota"/>
</dbReference>
<evidence type="ECO:0000313" key="3">
    <source>
        <dbReference type="Proteomes" id="UP000002035"/>
    </source>
</evidence>
<dbReference type="PANTHER" id="PTHR28054:SF1">
    <property type="entry name" value="RNA POLYMERASE I-SPECIFIC TRANSCRIPTION INITIATION FACTOR RRN10"/>
    <property type="match status" value="1"/>
</dbReference>
<dbReference type="RefSeq" id="XP_002849176.1">
    <property type="nucleotide sequence ID" value="XM_002849130.1"/>
</dbReference>
<dbReference type="PANTHER" id="PTHR28054">
    <property type="entry name" value="RNA POLYMERASE I-SPECIFIC TRANSCRIPTION INITIATION FACTOR RRN10"/>
    <property type="match status" value="1"/>
</dbReference>